<sequence>MPFGRGGEGDDGLSPLAPGRPPDEVQLAAEAGVDAGADGVRHHLAGQVHLYGGVDGHHLAVLGDDEGVVDVVRRVELKEGVVVDEAVKPFRAQDEGAHDLARVEGLPATRDEPLFQGLHHPVGDHLRVDAQVPAALEAGQDGVGDGPDAHLQGGPVLYEACHVFPDAPFHLPEPLPPQLGQGVVHLHDGGEAGDVDEGVPQGSRHPGIHHGDDDGGHLQGRLGGDDLHAQGAEAVLVGRGDLDDSGVQGQDPALEEPGDLVEHDGHVVGPALVYRIPVGGAHEEGAPAEVALHLRPGKGVVAHLQEVDELHPFQLVLAGRQGLEDGRGCGGVAGDEDPHPRPDQGDGVLGGGQLLAVAHSRWPPFWPRTR</sequence>
<feature type="region of interest" description="Disordered" evidence="1">
    <location>
        <begin position="1"/>
        <end position="22"/>
    </location>
</feature>
<name>A0A0N0BL93_THEAQ</name>
<feature type="region of interest" description="Disordered" evidence="1">
    <location>
        <begin position="188"/>
        <end position="225"/>
    </location>
</feature>
<proteinExistence type="predicted"/>
<dbReference type="PATRIC" id="fig|271.14.peg.425"/>
<protein>
    <submittedName>
        <fullName evidence="2">Uncharacterized protein</fullName>
    </submittedName>
</protein>
<gene>
    <name evidence="2" type="ORF">BVI061214_00334</name>
</gene>
<evidence type="ECO:0000313" key="2">
    <source>
        <dbReference type="EMBL" id="KOX89180.1"/>
    </source>
</evidence>
<dbReference type="Proteomes" id="UP000037685">
    <property type="component" value="Unassembled WGS sequence"/>
</dbReference>
<organism evidence="2 3">
    <name type="scientific">Thermus aquaticus</name>
    <dbReference type="NCBI Taxonomy" id="271"/>
    <lineage>
        <taxon>Bacteria</taxon>
        <taxon>Thermotogati</taxon>
        <taxon>Deinococcota</taxon>
        <taxon>Deinococci</taxon>
        <taxon>Thermales</taxon>
        <taxon>Thermaceae</taxon>
        <taxon>Thermus</taxon>
    </lineage>
</organism>
<feature type="region of interest" description="Disordered" evidence="1">
    <location>
        <begin position="327"/>
        <end position="346"/>
    </location>
</feature>
<evidence type="ECO:0000313" key="3">
    <source>
        <dbReference type="Proteomes" id="UP000037685"/>
    </source>
</evidence>
<comment type="caution">
    <text evidence="2">The sequence shown here is derived from an EMBL/GenBank/DDBJ whole genome shotgun (WGS) entry which is preliminary data.</text>
</comment>
<reference evidence="2 3" key="1">
    <citation type="submission" date="2015-07" db="EMBL/GenBank/DDBJ databases">
        <authorList>
            <person name="Noorani M."/>
        </authorList>
    </citation>
    <scope>NUCLEOTIDE SEQUENCE [LARGE SCALE GENOMIC DNA]</scope>
    <source>
        <strain evidence="3">ATCC 25104 / DSM 625 / JCM 10724 / NBRC 103206 / NCIMB 11243 / YT-1</strain>
    </source>
</reference>
<dbReference type="EMBL" id="LHCI01000106">
    <property type="protein sequence ID" value="KOX89180.1"/>
    <property type="molecule type" value="Genomic_DNA"/>
</dbReference>
<evidence type="ECO:0000256" key="1">
    <source>
        <dbReference type="SAM" id="MobiDB-lite"/>
    </source>
</evidence>
<accession>A0A0N0BL93</accession>
<dbReference type="AlphaFoldDB" id="A0A0N0BL93"/>